<evidence type="ECO:0000256" key="5">
    <source>
        <dbReference type="ARBA" id="ARBA00023163"/>
    </source>
</evidence>
<accession>A0A427XN29</accession>
<keyword evidence="6" id="KW-0508">mRNA splicing</keyword>
<evidence type="ECO:0000256" key="7">
    <source>
        <dbReference type="ARBA" id="ARBA00023242"/>
    </source>
</evidence>
<keyword evidence="5" id="KW-0804">Transcription</keyword>
<dbReference type="OrthoDB" id="330772at2759"/>
<dbReference type="InterPro" id="IPR039853">
    <property type="entry name" value="Pinin"/>
</dbReference>
<feature type="region of interest" description="Disordered" evidence="8">
    <location>
        <begin position="240"/>
        <end position="307"/>
    </location>
</feature>
<dbReference type="Pfam" id="PF04696">
    <property type="entry name" value="Pinin_SDK_memA"/>
    <property type="match status" value="1"/>
</dbReference>
<organism evidence="10 11">
    <name type="scientific">Apiotrichum porosum</name>
    <dbReference type="NCBI Taxonomy" id="105984"/>
    <lineage>
        <taxon>Eukaryota</taxon>
        <taxon>Fungi</taxon>
        <taxon>Dikarya</taxon>
        <taxon>Basidiomycota</taxon>
        <taxon>Agaricomycotina</taxon>
        <taxon>Tremellomycetes</taxon>
        <taxon>Trichosporonales</taxon>
        <taxon>Trichosporonaceae</taxon>
        <taxon>Apiotrichum</taxon>
    </lineage>
</organism>
<dbReference type="PANTHER" id="PTHR12707">
    <property type="entry name" value="PINN"/>
    <property type="match status" value="1"/>
</dbReference>
<comment type="caution">
    <text evidence="10">The sequence shown here is derived from an EMBL/GenBank/DDBJ whole genome shotgun (WGS) entry which is preliminary data.</text>
</comment>
<feature type="compositionally biased region" description="Basic and acidic residues" evidence="8">
    <location>
        <begin position="256"/>
        <end position="267"/>
    </location>
</feature>
<comment type="subcellular location">
    <subcellularLocation>
        <location evidence="1">Nucleus</location>
    </subcellularLocation>
</comment>
<evidence type="ECO:0000256" key="3">
    <source>
        <dbReference type="ARBA" id="ARBA00022664"/>
    </source>
</evidence>
<evidence type="ECO:0000256" key="8">
    <source>
        <dbReference type="SAM" id="MobiDB-lite"/>
    </source>
</evidence>
<protein>
    <recommendedName>
        <fullName evidence="9">Pinin/SDK/MemA protein domain-containing protein</fullName>
    </recommendedName>
</protein>
<dbReference type="STRING" id="105984.A0A427XN29"/>
<reference evidence="10 11" key="1">
    <citation type="submission" date="2018-11" db="EMBL/GenBank/DDBJ databases">
        <title>Genome sequence of Apiotrichum porosum DSM 27194.</title>
        <authorList>
            <person name="Aliyu H."/>
            <person name="Gorte O."/>
            <person name="Ochsenreither K."/>
        </authorList>
    </citation>
    <scope>NUCLEOTIDE SEQUENCE [LARGE SCALE GENOMIC DNA]</scope>
    <source>
        <strain evidence="10 11">DSM 27194</strain>
    </source>
</reference>
<dbReference type="GeneID" id="39593424"/>
<feature type="domain" description="Pinin/SDK/MemA protein" evidence="9">
    <location>
        <begin position="43"/>
        <end position="146"/>
    </location>
</feature>
<dbReference type="InterPro" id="IPR006786">
    <property type="entry name" value="Pinin_SDK_MemA"/>
</dbReference>
<evidence type="ECO:0000256" key="6">
    <source>
        <dbReference type="ARBA" id="ARBA00023187"/>
    </source>
</evidence>
<evidence type="ECO:0000259" key="9">
    <source>
        <dbReference type="Pfam" id="PF04696"/>
    </source>
</evidence>
<keyword evidence="11" id="KW-1185">Reference proteome</keyword>
<dbReference type="RefSeq" id="XP_028475252.1">
    <property type="nucleotide sequence ID" value="XM_028624180.1"/>
</dbReference>
<dbReference type="EMBL" id="RSCE01000008">
    <property type="protein sequence ID" value="RSH80305.1"/>
    <property type="molecule type" value="Genomic_DNA"/>
</dbReference>
<feature type="region of interest" description="Disordered" evidence="8">
    <location>
        <begin position="1"/>
        <end position="82"/>
    </location>
</feature>
<feature type="compositionally biased region" description="Basic and acidic residues" evidence="8">
    <location>
        <begin position="36"/>
        <end position="46"/>
    </location>
</feature>
<name>A0A427XN29_9TREE</name>
<evidence type="ECO:0000313" key="10">
    <source>
        <dbReference type="EMBL" id="RSH80305.1"/>
    </source>
</evidence>
<proteinExistence type="inferred from homology"/>
<evidence type="ECO:0000313" key="11">
    <source>
        <dbReference type="Proteomes" id="UP000279236"/>
    </source>
</evidence>
<evidence type="ECO:0000256" key="1">
    <source>
        <dbReference type="ARBA" id="ARBA00004123"/>
    </source>
</evidence>
<sequence length="307" mass="34006">MDVEPAAQAESSNSPRKSPAKSPMRTDDAPAPAKRARTDTRSEDKKRGQRMFGNILGTLRKFQDDDKSKRGSEAAKRREETAARIAAKIASETNAQHEITNAERELRTLRIATENATYVLEHKEIALASRHSSLRTASKYLFTTSENGEPLLEGGLYPSAPLPLARGPRKNSGDSAAPPLFFLPKVLVPEQEDALRERQARVDTLIADEVDALRTEREDAARTADTNREKMADLTVKLQRLKEQAGKAPRAPVQQRSERERSREPTQERSVGMGGSGGRDAPPHQREVDVSAITSVRQDDGEMDVEY</sequence>
<dbReference type="AlphaFoldDB" id="A0A427XN29"/>
<dbReference type="GO" id="GO:0008380">
    <property type="term" value="P:RNA splicing"/>
    <property type="evidence" value="ECO:0007669"/>
    <property type="project" value="UniProtKB-KW"/>
</dbReference>
<keyword evidence="7" id="KW-0539">Nucleus</keyword>
<dbReference type="GO" id="GO:0071013">
    <property type="term" value="C:catalytic step 2 spliceosome"/>
    <property type="evidence" value="ECO:0007669"/>
    <property type="project" value="TreeGrafter"/>
</dbReference>
<dbReference type="Proteomes" id="UP000279236">
    <property type="component" value="Unassembled WGS sequence"/>
</dbReference>
<gene>
    <name evidence="10" type="ORF">EHS24_008881</name>
</gene>
<keyword evidence="4" id="KW-0805">Transcription regulation</keyword>
<feature type="compositionally biased region" description="Basic and acidic residues" evidence="8">
    <location>
        <begin position="61"/>
        <end position="82"/>
    </location>
</feature>
<dbReference type="PANTHER" id="PTHR12707:SF0">
    <property type="entry name" value="PININ"/>
    <property type="match status" value="1"/>
</dbReference>
<comment type="similarity">
    <text evidence="2">Belongs to the pinin family.</text>
</comment>
<dbReference type="GO" id="GO:0006397">
    <property type="term" value="P:mRNA processing"/>
    <property type="evidence" value="ECO:0007669"/>
    <property type="project" value="UniProtKB-KW"/>
</dbReference>
<evidence type="ECO:0000256" key="2">
    <source>
        <dbReference type="ARBA" id="ARBA00010386"/>
    </source>
</evidence>
<keyword evidence="3" id="KW-0507">mRNA processing</keyword>
<evidence type="ECO:0000256" key="4">
    <source>
        <dbReference type="ARBA" id="ARBA00023015"/>
    </source>
</evidence>